<feature type="compositionally biased region" description="Basic and acidic residues" evidence="1">
    <location>
        <begin position="180"/>
        <end position="197"/>
    </location>
</feature>
<feature type="compositionally biased region" description="Low complexity" evidence="1">
    <location>
        <begin position="198"/>
        <end position="210"/>
    </location>
</feature>
<evidence type="ECO:0000256" key="1">
    <source>
        <dbReference type="SAM" id="MobiDB-lite"/>
    </source>
</evidence>
<sequence length="389" mass="43900">MSSISFIDKKIEFKGNSFNFLKNLRLRKNITQNNSAKIHNKPEMGEVVTLSPQEKTLTYSKTSLDPKYPIVFHKKHARIDKPVTVENKNIIDEDEIPVHPDGPCFAELLGFGHSLRGLTPVFHAIKSIVTSAKKTISEASLPENLSSVVTYPVNSFVQNLSSRFAFILNSINKTIQKSFVDDSHSKNPGKIDSKVHSESSNPRSLSPSLNNEEINSELPWKAFRDRDHAIQASHFGTMLQNTFETLQSKSMLHSLFLKKLGRSSYEINGVKIPTSSARIALKKMINIIPNAESIQLISTYANEGVFGQAYSNLLSKYPEVSKLRFNNSHVSYKINALDKDTFRIVATNLSELKPTYDFMQTPYHSLGMRSSMIFSKKNHPVMKNAFFVR</sequence>
<reference evidence="2 3" key="1">
    <citation type="journal article" date="2019" name="Proc. Natl. Acad. Sci. U.S.A.">
        <title>Exaggeration and cooption of innate immunity for social defense.</title>
        <authorList>
            <person name="Kutsukake M."/>
            <person name="Moriyama M."/>
            <person name="Shigenobu S."/>
            <person name="Meng X.-Y."/>
            <person name="Nikoh N."/>
            <person name="Noda C."/>
            <person name="Kobayashi S."/>
            <person name="Fukatsu T."/>
        </authorList>
    </citation>
    <scope>NUCLEOTIDE SEQUENCE [LARGE SCALE GENOMIC DNA]</scope>
    <source>
        <strain evidence="2 3">Nmo</strain>
    </source>
</reference>
<evidence type="ECO:0000313" key="3">
    <source>
        <dbReference type="Proteomes" id="UP000317544"/>
    </source>
</evidence>
<dbReference type="EMBL" id="AP019379">
    <property type="protein sequence ID" value="BBI01439.1"/>
    <property type="molecule type" value="Genomic_DNA"/>
</dbReference>
<dbReference type="AlphaFoldDB" id="A0A455TAS9"/>
<dbReference type="RefSeq" id="WP_158345241.1">
    <property type="nucleotide sequence ID" value="NZ_AP019379.1"/>
</dbReference>
<protein>
    <submittedName>
        <fullName evidence="2">Uncharacterized protein</fullName>
    </submittedName>
</protein>
<proteinExistence type="predicted"/>
<feature type="region of interest" description="Disordered" evidence="1">
    <location>
        <begin position="180"/>
        <end position="210"/>
    </location>
</feature>
<dbReference type="Proteomes" id="UP000317544">
    <property type="component" value="Chromosome"/>
</dbReference>
<organism evidence="2 3">
    <name type="scientific">Buchnera aphidicola</name>
    <name type="common">Nipponaphis monzeni</name>
    <dbReference type="NCBI Taxonomy" id="2495405"/>
    <lineage>
        <taxon>Bacteria</taxon>
        <taxon>Pseudomonadati</taxon>
        <taxon>Pseudomonadota</taxon>
        <taxon>Gammaproteobacteria</taxon>
        <taxon>Enterobacterales</taxon>
        <taxon>Erwiniaceae</taxon>
        <taxon>Buchnera</taxon>
    </lineage>
</organism>
<dbReference type="OrthoDB" id="6553087at2"/>
<keyword evidence="3" id="KW-1185">Reference proteome</keyword>
<gene>
    <name evidence="2" type="primary">yba3</name>
    <name evidence="2" type="ORF">BUCNMO_437</name>
</gene>
<evidence type="ECO:0000313" key="2">
    <source>
        <dbReference type="EMBL" id="BBI01439.1"/>
    </source>
</evidence>
<name>A0A455TAS9_9GAMM</name>
<accession>A0A455TAS9</accession>